<dbReference type="EMBL" id="CCKQ01011526">
    <property type="protein sequence ID" value="CDW83093.1"/>
    <property type="molecule type" value="Genomic_DNA"/>
</dbReference>
<feature type="compositionally biased region" description="Acidic residues" evidence="1">
    <location>
        <begin position="674"/>
        <end position="696"/>
    </location>
</feature>
<feature type="compositionally biased region" description="Polar residues" evidence="1">
    <location>
        <begin position="549"/>
        <end position="571"/>
    </location>
</feature>
<feature type="compositionally biased region" description="Polar residues" evidence="1">
    <location>
        <begin position="413"/>
        <end position="428"/>
    </location>
</feature>
<name>A0A078AQ69_STYLE</name>
<feature type="compositionally biased region" description="Polar residues" evidence="1">
    <location>
        <begin position="593"/>
        <end position="605"/>
    </location>
</feature>
<feature type="compositionally biased region" description="Low complexity" evidence="1">
    <location>
        <begin position="572"/>
        <end position="591"/>
    </location>
</feature>
<feature type="compositionally biased region" description="Polar residues" evidence="1">
    <location>
        <begin position="630"/>
        <end position="644"/>
    </location>
</feature>
<feature type="compositionally biased region" description="Polar residues" evidence="1">
    <location>
        <begin position="509"/>
        <end position="528"/>
    </location>
</feature>
<proteinExistence type="predicted"/>
<reference evidence="2 3" key="1">
    <citation type="submission" date="2014-06" db="EMBL/GenBank/DDBJ databases">
        <authorList>
            <person name="Swart Estienne"/>
        </authorList>
    </citation>
    <scope>NUCLEOTIDE SEQUENCE [LARGE SCALE GENOMIC DNA]</scope>
    <source>
        <strain evidence="2 3">130c</strain>
    </source>
</reference>
<dbReference type="AlphaFoldDB" id="A0A078AQ69"/>
<evidence type="ECO:0000313" key="2">
    <source>
        <dbReference type="EMBL" id="CDW83093.1"/>
    </source>
</evidence>
<feature type="compositionally biased region" description="Polar residues" evidence="1">
    <location>
        <begin position="468"/>
        <end position="486"/>
    </location>
</feature>
<protein>
    <submittedName>
        <fullName evidence="2">Uncharacterized protein</fullName>
    </submittedName>
</protein>
<feature type="compositionally biased region" description="Acidic residues" evidence="1">
    <location>
        <begin position="439"/>
        <end position="450"/>
    </location>
</feature>
<evidence type="ECO:0000313" key="3">
    <source>
        <dbReference type="Proteomes" id="UP000039865"/>
    </source>
</evidence>
<dbReference type="InParanoid" id="A0A078AQ69"/>
<accession>A0A078AQ69</accession>
<feature type="compositionally biased region" description="Basic and acidic residues" evidence="1">
    <location>
        <begin position="429"/>
        <end position="438"/>
    </location>
</feature>
<feature type="region of interest" description="Disordered" evidence="1">
    <location>
        <begin position="462"/>
        <end position="696"/>
    </location>
</feature>
<gene>
    <name evidence="2" type="primary">Contig12152.g12990</name>
    <name evidence="2" type="ORF">STYLEM_12132</name>
</gene>
<keyword evidence="3" id="KW-1185">Reference proteome</keyword>
<feature type="region of interest" description="Disordered" evidence="1">
    <location>
        <begin position="252"/>
        <end position="337"/>
    </location>
</feature>
<dbReference type="Proteomes" id="UP000039865">
    <property type="component" value="Unassembled WGS sequence"/>
</dbReference>
<organism evidence="2 3">
    <name type="scientific">Stylonychia lemnae</name>
    <name type="common">Ciliate</name>
    <dbReference type="NCBI Taxonomy" id="5949"/>
    <lineage>
        <taxon>Eukaryota</taxon>
        <taxon>Sar</taxon>
        <taxon>Alveolata</taxon>
        <taxon>Ciliophora</taxon>
        <taxon>Intramacronucleata</taxon>
        <taxon>Spirotrichea</taxon>
        <taxon>Stichotrichia</taxon>
        <taxon>Sporadotrichida</taxon>
        <taxon>Oxytrichidae</taxon>
        <taxon>Stylonychinae</taxon>
        <taxon>Stylonychia</taxon>
    </lineage>
</organism>
<evidence type="ECO:0000256" key="1">
    <source>
        <dbReference type="SAM" id="MobiDB-lite"/>
    </source>
</evidence>
<feature type="compositionally biased region" description="Basic and acidic residues" evidence="1">
    <location>
        <begin position="256"/>
        <end position="295"/>
    </location>
</feature>
<feature type="compositionally biased region" description="Basic and acidic residues" evidence="1">
    <location>
        <begin position="498"/>
        <end position="507"/>
    </location>
</feature>
<feature type="region of interest" description="Disordered" evidence="1">
    <location>
        <begin position="413"/>
        <end position="450"/>
    </location>
</feature>
<feature type="compositionally biased region" description="Low complexity" evidence="1">
    <location>
        <begin position="611"/>
        <end position="629"/>
    </location>
</feature>
<feature type="compositionally biased region" description="Polar residues" evidence="1">
    <location>
        <begin position="651"/>
        <end position="666"/>
    </location>
</feature>
<sequence length="696" mass="79577">MNASRFVNKNIIDALDNFQNYELHQKKLKQMKKELEMKKQGKLKVIDEDDENLKMRVIANKLKNHEFNDSEKILEIQKSNQKLMQKLYDISQGKQSTLRNILGPDYSNIQVAIQAQQQQMQQMQQLAITDGGNNSEQIKAIMPSDSQFLHETKQGSQFLSQMSANNNSQLKSLHMPFRKREATRIDEENQRMIDRIMHANPSLPNKKLEKDYQNHLQLKKIIQKANPIPVEKLIQRKNKLYENLESQLLPPIEVQSSEKKERENKIRSNSERKTSRNHDQDKYHTEVNPIKERGLENIQGYDGTQGHKSVLKPNVKEQQPQPLKNVKSHSVLPQPKQNKIISTKAGNSLSEHKGSVQLNQPPKTLLNKDIAQSVSKEQGQEKAKFQATDQTVKDQKYATQKITETKPIKLNATTNQQSLASTLGNIQSKPKDKERDEEQYSEYENDIQEDMENSIIEDSIIDDEVGGRNTNLSLKGKQAQSKNGTKGPQGFAVGKDNFQNKEFKFDNFKSPTQNSQKTVDLPNQSNKKSGVLDQKKQQNEDDSDIVDEFNTSFKSPSKNATIKSNNPILGSQLSMSKTNQQQQQQTNSLKQPAASTQQVKTNVTEKPNIALKQSFQSNNQNQKSLQSSNDSTKANQQLKQQQPETVKYNPPAQNTQIKVQANTTQKSKLKEESVIEDEAVYEEDDFEENYDDDFDN</sequence>